<accession>A0A0J8Y0P9</accession>
<dbReference type="AlphaFoldDB" id="A0A0J8Y0P9"/>
<dbReference type="Proteomes" id="UP000240481">
    <property type="component" value="Unassembled WGS sequence"/>
</dbReference>
<reference evidence="2 3" key="1">
    <citation type="submission" date="2018-01" db="EMBL/GenBank/DDBJ databases">
        <title>Whole genome sequencing of Histamine producing bacteria.</title>
        <authorList>
            <person name="Butler K."/>
        </authorList>
    </citation>
    <scope>NUCLEOTIDE SEQUENCE [LARGE SCALE GENOMIC DNA]</scope>
    <source>
        <strain evidence="2 3">DSM 24669</strain>
    </source>
</reference>
<evidence type="ECO:0000259" key="1">
    <source>
        <dbReference type="PROSITE" id="PS51934"/>
    </source>
</evidence>
<evidence type="ECO:0000313" key="2">
    <source>
        <dbReference type="EMBL" id="PSW24183.1"/>
    </source>
</evidence>
<name>A0A0J8Y0P9_9GAMM</name>
<dbReference type="InterPro" id="IPR007053">
    <property type="entry name" value="LRAT_dom"/>
</dbReference>
<keyword evidence="3" id="KW-1185">Reference proteome</keyword>
<dbReference type="STRING" id="680026.AB733_06600"/>
<dbReference type="Gene3D" id="3.90.1720.10">
    <property type="entry name" value="endopeptidase domain like (from Nostoc punctiforme)"/>
    <property type="match status" value="1"/>
</dbReference>
<dbReference type="OrthoDB" id="9812095at2"/>
<feature type="domain" description="LRAT" evidence="1">
    <location>
        <begin position="37"/>
        <end position="136"/>
    </location>
</feature>
<dbReference type="EMBL" id="PYLZ01000006">
    <property type="protein sequence ID" value="PSW24183.1"/>
    <property type="molecule type" value="Genomic_DNA"/>
</dbReference>
<organism evidence="2 3">
    <name type="scientific">Photobacterium swingsii</name>
    <dbReference type="NCBI Taxonomy" id="680026"/>
    <lineage>
        <taxon>Bacteria</taxon>
        <taxon>Pseudomonadati</taxon>
        <taxon>Pseudomonadota</taxon>
        <taxon>Gammaproteobacteria</taxon>
        <taxon>Vibrionales</taxon>
        <taxon>Vibrionaceae</taxon>
        <taxon>Photobacterium</taxon>
    </lineage>
</organism>
<protein>
    <recommendedName>
        <fullName evidence="1">LRAT domain-containing protein</fullName>
    </recommendedName>
</protein>
<evidence type="ECO:0000313" key="3">
    <source>
        <dbReference type="Proteomes" id="UP000240481"/>
    </source>
</evidence>
<proteinExistence type="predicted"/>
<gene>
    <name evidence="2" type="ORF">C9I94_12675</name>
</gene>
<dbReference type="Pfam" id="PF04970">
    <property type="entry name" value="LRAT"/>
    <property type="match status" value="1"/>
</dbReference>
<sequence>MNLLKILGALGLTQLGRSLADNLFHTTQAPERGSIVYCDLVFGSAEHSGVYVGEGRIIHRNRKGLIEAVSIRQFLADTTAISIYISCNAQSNAVGSERCAQIAEATLGAQTDYSLLNENCHQFCSYCLDGDMFSSTFTLTQLKRDARAHIQASQWRVWDLKHRHKG</sequence>
<comment type="caution">
    <text evidence="2">The sequence shown here is derived from an EMBL/GenBank/DDBJ whole genome shotgun (WGS) entry which is preliminary data.</text>
</comment>
<dbReference type="PROSITE" id="PS51934">
    <property type="entry name" value="LRAT"/>
    <property type="match status" value="1"/>
</dbReference>
<dbReference type="RefSeq" id="WP_048898047.1">
    <property type="nucleotide sequence ID" value="NZ_LELC01000004.1"/>
</dbReference>